<evidence type="ECO:0000256" key="5">
    <source>
        <dbReference type="ARBA" id="ARBA00023157"/>
    </source>
</evidence>
<dbReference type="Pfam" id="PF10411">
    <property type="entry name" value="DsbC_N"/>
    <property type="match status" value="1"/>
</dbReference>
<dbReference type="Proteomes" id="UP001144110">
    <property type="component" value="Unassembled WGS sequence"/>
</dbReference>
<accession>A0AAE3P465</accession>
<keyword evidence="3" id="KW-0732">Signal</keyword>
<reference evidence="9" key="1">
    <citation type="submission" date="2022-11" db="EMBL/GenBank/DDBJ databases">
        <title>Candidatus Alkanophaga archaea from heated hydrothermal vent sediment oxidize petroleum alkanes.</title>
        <authorList>
            <person name="Zehnle H."/>
            <person name="Laso-Perez R."/>
            <person name="Lipp J."/>
            <person name="Teske A."/>
            <person name="Wegener G."/>
        </authorList>
    </citation>
    <scope>NUCLEOTIDE SEQUENCE</scope>
    <source>
        <strain evidence="9">MCA70</strain>
    </source>
</reference>
<proteinExistence type="inferred from homology"/>
<dbReference type="Gene3D" id="3.40.30.10">
    <property type="entry name" value="Glutaredoxin"/>
    <property type="match status" value="1"/>
</dbReference>
<dbReference type="SUPFAM" id="SSF54423">
    <property type="entry name" value="DsbC/DsbG N-terminal domain-like"/>
    <property type="match status" value="1"/>
</dbReference>
<evidence type="ECO:0000256" key="3">
    <source>
        <dbReference type="ARBA" id="ARBA00022729"/>
    </source>
</evidence>
<keyword evidence="5" id="KW-1015">Disulfide bond</keyword>
<dbReference type="PANTHER" id="PTHR35272">
    <property type="entry name" value="THIOL:DISULFIDE INTERCHANGE PROTEIN DSBC-RELATED"/>
    <property type="match status" value="1"/>
</dbReference>
<sequence>MKNLNFLNFKIFFVLFFSFLFFLSCNSVKSSSNSCPKKEDIEKKLNIIKQGLSIQKVEESPIPGLCEVIVNLPNTQKGIFYIDSTGRYIVSGSILDIKTFKNLTQEKLQAINKRILSKEALSKLDKMTDIVYGNSKNVVYFITDPDCPYCKKAENILNKMVTEGKIMVKVILLPLEALHSDAKVKAISLLCDKKGFKELMNGYKSSNQCEIGKKKINKNINFLINELKIRATPTFVFPDGEVRSGLINEAYIMSKFNS</sequence>
<evidence type="ECO:0000256" key="2">
    <source>
        <dbReference type="ARBA" id="ARBA00009813"/>
    </source>
</evidence>
<comment type="subcellular location">
    <subcellularLocation>
        <location evidence="1">Periplasm</location>
    </subcellularLocation>
</comment>
<dbReference type="CDD" id="cd03020">
    <property type="entry name" value="DsbA_DsbC_DsbG"/>
    <property type="match status" value="1"/>
</dbReference>
<dbReference type="AlphaFoldDB" id="A0AAE3P465"/>
<evidence type="ECO:0000259" key="8">
    <source>
        <dbReference type="Pfam" id="PF13098"/>
    </source>
</evidence>
<dbReference type="EMBL" id="JAPHEG010000004">
    <property type="protein sequence ID" value="MDF2953680.1"/>
    <property type="molecule type" value="Genomic_DNA"/>
</dbReference>
<keyword evidence="6" id="KW-0676">Redox-active center</keyword>
<gene>
    <name evidence="9" type="ORF">OD816_000925</name>
</gene>
<evidence type="ECO:0000313" key="9">
    <source>
        <dbReference type="EMBL" id="MDF2953680.1"/>
    </source>
</evidence>
<dbReference type="InterPro" id="IPR051470">
    <property type="entry name" value="Thiol:disulfide_interchange"/>
</dbReference>
<organism evidence="9 10">
    <name type="scientific">Candidatus Thermodesulfobacterium syntrophicum</name>
    <dbReference type="NCBI Taxonomy" id="3060442"/>
    <lineage>
        <taxon>Bacteria</taxon>
        <taxon>Pseudomonadati</taxon>
        <taxon>Thermodesulfobacteriota</taxon>
        <taxon>Thermodesulfobacteria</taxon>
        <taxon>Thermodesulfobacteriales</taxon>
        <taxon>Thermodesulfobacteriaceae</taxon>
        <taxon>Thermodesulfobacterium</taxon>
    </lineage>
</organism>
<evidence type="ECO:0000313" key="10">
    <source>
        <dbReference type="Proteomes" id="UP001144110"/>
    </source>
</evidence>
<protein>
    <submittedName>
        <fullName evidence="9">Protein thiol-disulfide isomerase DsbC</fullName>
    </submittedName>
</protein>
<keyword evidence="4" id="KW-0574">Periplasm</keyword>
<evidence type="ECO:0000256" key="1">
    <source>
        <dbReference type="ARBA" id="ARBA00004418"/>
    </source>
</evidence>
<keyword evidence="9" id="KW-0413">Isomerase</keyword>
<dbReference type="Gene3D" id="3.10.450.70">
    <property type="entry name" value="Disulphide bond isomerase, DsbC/G, N-terminal"/>
    <property type="match status" value="1"/>
</dbReference>
<dbReference type="InterPro" id="IPR009094">
    <property type="entry name" value="DiS-bond_isomerase_DsbC/G_N_sf"/>
</dbReference>
<evidence type="ECO:0000256" key="4">
    <source>
        <dbReference type="ARBA" id="ARBA00022764"/>
    </source>
</evidence>
<evidence type="ECO:0000256" key="6">
    <source>
        <dbReference type="ARBA" id="ARBA00023284"/>
    </source>
</evidence>
<evidence type="ECO:0000259" key="7">
    <source>
        <dbReference type="Pfam" id="PF10411"/>
    </source>
</evidence>
<feature type="domain" description="Disulphide bond isomerase DsbC/G N-terminal" evidence="7">
    <location>
        <begin position="33"/>
        <end position="105"/>
    </location>
</feature>
<dbReference type="GO" id="GO:0016853">
    <property type="term" value="F:isomerase activity"/>
    <property type="evidence" value="ECO:0007669"/>
    <property type="project" value="UniProtKB-KW"/>
</dbReference>
<dbReference type="InterPro" id="IPR012336">
    <property type="entry name" value="Thioredoxin-like_fold"/>
</dbReference>
<comment type="caution">
    <text evidence="9">The sequence shown here is derived from an EMBL/GenBank/DDBJ whole genome shotgun (WGS) entry which is preliminary data.</text>
</comment>
<dbReference type="PROSITE" id="PS51257">
    <property type="entry name" value="PROKAR_LIPOPROTEIN"/>
    <property type="match status" value="1"/>
</dbReference>
<dbReference type="PANTHER" id="PTHR35272:SF3">
    <property type="entry name" value="THIOL:DISULFIDE INTERCHANGE PROTEIN DSBC"/>
    <property type="match status" value="1"/>
</dbReference>
<name>A0AAE3P465_9BACT</name>
<dbReference type="InterPro" id="IPR036249">
    <property type="entry name" value="Thioredoxin-like_sf"/>
</dbReference>
<dbReference type="GO" id="GO:0042597">
    <property type="term" value="C:periplasmic space"/>
    <property type="evidence" value="ECO:0007669"/>
    <property type="project" value="UniProtKB-SubCell"/>
</dbReference>
<dbReference type="InterPro" id="IPR033954">
    <property type="entry name" value="DiS-bond_Isoase_DsbC/G"/>
</dbReference>
<dbReference type="Pfam" id="PF13098">
    <property type="entry name" value="Thioredoxin_2"/>
    <property type="match status" value="1"/>
</dbReference>
<dbReference type="SUPFAM" id="SSF52833">
    <property type="entry name" value="Thioredoxin-like"/>
    <property type="match status" value="1"/>
</dbReference>
<dbReference type="InterPro" id="IPR018950">
    <property type="entry name" value="DiS-bond_isomerase_DsbC/G_N"/>
</dbReference>
<feature type="domain" description="Thioredoxin-like fold" evidence="8">
    <location>
        <begin position="133"/>
        <end position="249"/>
    </location>
</feature>
<comment type="similarity">
    <text evidence="2">Belongs to the thioredoxin family. DsbC subfamily.</text>
</comment>